<evidence type="ECO:0000313" key="1">
    <source>
        <dbReference type="EMBL" id="KAJ8131405.1"/>
    </source>
</evidence>
<proteinExistence type="predicted"/>
<dbReference type="Proteomes" id="UP001153332">
    <property type="component" value="Unassembled WGS sequence"/>
</dbReference>
<protein>
    <submittedName>
        <fullName evidence="1">Uncharacterized protein</fullName>
    </submittedName>
</protein>
<dbReference type="EMBL" id="JAPUUL010000298">
    <property type="protein sequence ID" value="KAJ8131405.1"/>
    <property type="molecule type" value="Genomic_DNA"/>
</dbReference>
<reference evidence="1" key="1">
    <citation type="submission" date="2022-12" db="EMBL/GenBank/DDBJ databases">
        <title>Genome Sequence of Lasiodiplodia mahajangana.</title>
        <authorList>
            <person name="Buettner E."/>
        </authorList>
    </citation>
    <scope>NUCLEOTIDE SEQUENCE</scope>
    <source>
        <strain evidence="1">VT137</strain>
    </source>
</reference>
<comment type="caution">
    <text evidence="1">The sequence shown here is derived from an EMBL/GenBank/DDBJ whole genome shotgun (WGS) entry which is preliminary data.</text>
</comment>
<name>A0ACC2JV60_9PEZI</name>
<keyword evidence="2" id="KW-1185">Reference proteome</keyword>
<sequence>MIIGLKVAKGFRLTLGTPATGKPGYGNAACCRFGDSSTQAGSTPFATQLDREASTLILSSTLLCLEYGTVLQGATATARSILMDFWGQRRELPRYGPETAAKAPSTVERSPGLNIVYNNPEAKIDIVAVHGLNGHWKETWTATNYFHWLYHFLPEDLPGIRVLSWGYNANTRSPGNINCRYLYDSGVELVGSLARKRRTSRSFERPIVFVAHSVGGLVVRSALVYSESQRCGVSPSHRSVKVSTYGIFYMGTPHQDDGVQIRPFLANVASIFTPADYRILKTLEKDSKWLERKLGQYNRISSEFVTRYAYETNPTSTVLGNKIFVVPRGSTVVPGQMDAKPIDIHADHINMVKFECETDRGYVEVSEALQTMAMNANEAIRLRWNIAAGVNDGENLNGKEPVLPPNTPHYPDNWRPVDNWHFPDKGTF</sequence>
<evidence type="ECO:0000313" key="2">
    <source>
        <dbReference type="Proteomes" id="UP001153332"/>
    </source>
</evidence>
<organism evidence="1 2">
    <name type="scientific">Lasiodiplodia mahajangana</name>
    <dbReference type="NCBI Taxonomy" id="1108764"/>
    <lineage>
        <taxon>Eukaryota</taxon>
        <taxon>Fungi</taxon>
        <taxon>Dikarya</taxon>
        <taxon>Ascomycota</taxon>
        <taxon>Pezizomycotina</taxon>
        <taxon>Dothideomycetes</taxon>
        <taxon>Dothideomycetes incertae sedis</taxon>
        <taxon>Botryosphaeriales</taxon>
        <taxon>Botryosphaeriaceae</taxon>
        <taxon>Lasiodiplodia</taxon>
    </lineage>
</organism>
<accession>A0ACC2JV60</accession>
<gene>
    <name evidence="1" type="ORF">O1611_g2223</name>
</gene>